<reference evidence="2 3" key="1">
    <citation type="submission" date="2019-03" db="EMBL/GenBank/DDBJ databases">
        <title>Genomic Encyclopedia of Type Strains, Phase IV (KMG-IV): sequencing the most valuable type-strain genomes for metagenomic binning, comparative biology and taxonomic classification.</title>
        <authorList>
            <person name="Goeker M."/>
        </authorList>
    </citation>
    <scope>NUCLEOTIDE SEQUENCE [LARGE SCALE GENOMIC DNA]</scope>
    <source>
        <strain evidence="2 3">DSM 104836</strain>
    </source>
</reference>
<keyword evidence="1" id="KW-0812">Transmembrane</keyword>
<name>A0A4R3J3Y2_9RHOB</name>
<gene>
    <name evidence="2" type="ORF">EDD52_12248</name>
</gene>
<evidence type="ECO:0000313" key="2">
    <source>
        <dbReference type="EMBL" id="TCS59089.1"/>
    </source>
</evidence>
<sequence>MNIYLDIAIALISLFLILSLFVTALTEAVATLFKTRAKHLSHALKTLLNDDEFRLSFYKHPLISSNDALKGDRIAERWKHPSYVPSVAFAKALFQAIVEAQGETAPLPHNAADMRTSVAQIANPALRKKLLALVDQSHETLDDVRMEFANWFDTAMGYLSGGFKRQQQAISFVIAFGVAAIFNLDVIGLSADLAKDDALRQAMVAQAVETAASDGPMEFTELDKALDALNIFALGHDTKQGFCTVLANVSLTQIFGWLVAAFAATLGAPFWFDLLKRFVNIRGAGTRPQDNGSAISNENTSKGDSQ</sequence>
<dbReference type="RefSeq" id="WP_132248233.1">
    <property type="nucleotide sequence ID" value="NZ_SLZU01000022.1"/>
</dbReference>
<dbReference type="Proteomes" id="UP000295696">
    <property type="component" value="Unassembled WGS sequence"/>
</dbReference>
<feature type="transmembrane region" description="Helical" evidence="1">
    <location>
        <begin position="254"/>
        <end position="272"/>
    </location>
</feature>
<feature type="transmembrane region" description="Helical" evidence="1">
    <location>
        <begin position="169"/>
        <end position="191"/>
    </location>
</feature>
<organism evidence="2 3">
    <name type="scientific">Primorskyibacter sedentarius</name>
    <dbReference type="NCBI Taxonomy" id="745311"/>
    <lineage>
        <taxon>Bacteria</taxon>
        <taxon>Pseudomonadati</taxon>
        <taxon>Pseudomonadota</taxon>
        <taxon>Alphaproteobacteria</taxon>
        <taxon>Rhodobacterales</taxon>
        <taxon>Roseobacteraceae</taxon>
        <taxon>Primorskyibacter</taxon>
    </lineage>
</organism>
<proteinExistence type="predicted"/>
<dbReference type="OrthoDB" id="6286374at2"/>
<accession>A0A4R3J3Y2</accession>
<feature type="transmembrane region" description="Helical" evidence="1">
    <location>
        <begin position="6"/>
        <end position="33"/>
    </location>
</feature>
<protein>
    <submittedName>
        <fullName evidence="2">Uncharacterized protein</fullName>
    </submittedName>
</protein>
<dbReference type="EMBL" id="SLZU01000022">
    <property type="protein sequence ID" value="TCS59089.1"/>
    <property type="molecule type" value="Genomic_DNA"/>
</dbReference>
<dbReference type="AlphaFoldDB" id="A0A4R3J3Y2"/>
<comment type="caution">
    <text evidence="2">The sequence shown here is derived from an EMBL/GenBank/DDBJ whole genome shotgun (WGS) entry which is preliminary data.</text>
</comment>
<keyword evidence="3" id="KW-1185">Reference proteome</keyword>
<keyword evidence="1" id="KW-1133">Transmembrane helix</keyword>
<evidence type="ECO:0000313" key="3">
    <source>
        <dbReference type="Proteomes" id="UP000295696"/>
    </source>
</evidence>
<evidence type="ECO:0000256" key="1">
    <source>
        <dbReference type="SAM" id="Phobius"/>
    </source>
</evidence>
<keyword evidence="1" id="KW-0472">Membrane</keyword>